<organism evidence="7 8">
    <name type="scientific">Marssonina brunnea f. sp. multigermtubi (strain MB_m1)</name>
    <name type="common">Marssonina leaf spot fungus</name>
    <dbReference type="NCBI Taxonomy" id="1072389"/>
    <lineage>
        <taxon>Eukaryota</taxon>
        <taxon>Fungi</taxon>
        <taxon>Dikarya</taxon>
        <taxon>Ascomycota</taxon>
        <taxon>Pezizomycotina</taxon>
        <taxon>Leotiomycetes</taxon>
        <taxon>Helotiales</taxon>
        <taxon>Drepanopezizaceae</taxon>
        <taxon>Drepanopeziza</taxon>
    </lineage>
</organism>
<dbReference type="KEGG" id="mbe:MBM_02045"/>
<dbReference type="Pfam" id="PF01284">
    <property type="entry name" value="MARVEL"/>
    <property type="match status" value="1"/>
</dbReference>
<evidence type="ECO:0000256" key="5">
    <source>
        <dbReference type="SAM" id="Phobius"/>
    </source>
</evidence>
<evidence type="ECO:0000256" key="4">
    <source>
        <dbReference type="ARBA" id="ARBA00023136"/>
    </source>
</evidence>
<evidence type="ECO:0000256" key="1">
    <source>
        <dbReference type="ARBA" id="ARBA00004141"/>
    </source>
</evidence>
<proteinExistence type="predicted"/>
<protein>
    <recommendedName>
        <fullName evidence="6">MARVEL domain-containing protein</fullName>
    </recommendedName>
</protein>
<dbReference type="OMA" id="ITTIFWF"/>
<keyword evidence="3 5" id="KW-1133">Transmembrane helix</keyword>
<dbReference type="STRING" id="1072389.K1XH52"/>
<dbReference type="Proteomes" id="UP000006753">
    <property type="component" value="Unassembled WGS sequence"/>
</dbReference>
<keyword evidence="8" id="KW-1185">Reference proteome</keyword>
<feature type="transmembrane region" description="Helical" evidence="5">
    <location>
        <begin position="73"/>
        <end position="94"/>
    </location>
</feature>
<feature type="transmembrane region" description="Helical" evidence="5">
    <location>
        <begin position="121"/>
        <end position="142"/>
    </location>
</feature>
<reference evidence="7 8" key="1">
    <citation type="journal article" date="2012" name="BMC Genomics">
        <title>Sequencing the genome of Marssonina brunnea reveals fungus-poplar co-evolution.</title>
        <authorList>
            <person name="Zhu S."/>
            <person name="Cao Y.-Z."/>
            <person name="Jiang C."/>
            <person name="Tan B.-Y."/>
            <person name="Wang Z."/>
            <person name="Feng S."/>
            <person name="Zhang L."/>
            <person name="Su X.-H."/>
            <person name="Brejova B."/>
            <person name="Vinar T."/>
            <person name="Xu M."/>
            <person name="Wang M.-X."/>
            <person name="Zhang S.-G."/>
            <person name="Huang M.-R."/>
            <person name="Wu R."/>
            <person name="Zhou Y."/>
        </authorList>
    </citation>
    <scope>NUCLEOTIDE SEQUENCE [LARGE SCALE GENOMIC DNA]</scope>
    <source>
        <strain evidence="7 8">MB_m1</strain>
    </source>
</reference>
<keyword evidence="2 5" id="KW-0812">Transmembrane</keyword>
<dbReference type="OrthoDB" id="2117453at2759"/>
<dbReference type="PANTHER" id="PTHR37451:SF1">
    <property type="entry name" value="MARVEL DOMAIN-CONTAINING PROTEIN"/>
    <property type="match status" value="1"/>
</dbReference>
<evidence type="ECO:0000256" key="2">
    <source>
        <dbReference type="ARBA" id="ARBA00022692"/>
    </source>
</evidence>
<evidence type="ECO:0000259" key="6">
    <source>
        <dbReference type="Pfam" id="PF01284"/>
    </source>
</evidence>
<dbReference type="GO" id="GO:0016020">
    <property type="term" value="C:membrane"/>
    <property type="evidence" value="ECO:0007669"/>
    <property type="project" value="UniProtKB-SubCell"/>
</dbReference>
<dbReference type="HOGENOM" id="CLU_109915_3_0_1"/>
<evidence type="ECO:0000313" key="8">
    <source>
        <dbReference type="Proteomes" id="UP000006753"/>
    </source>
</evidence>
<dbReference type="InterPro" id="IPR008253">
    <property type="entry name" value="Marvel"/>
</dbReference>
<feature type="transmembrane region" description="Helical" evidence="5">
    <location>
        <begin position="7"/>
        <end position="30"/>
    </location>
</feature>
<evidence type="ECO:0000313" key="7">
    <source>
        <dbReference type="EMBL" id="EKD20093.1"/>
    </source>
</evidence>
<dbReference type="GeneID" id="18757980"/>
<accession>K1XH52</accession>
<dbReference type="InParanoid" id="K1XH52"/>
<dbReference type="EMBL" id="JH921430">
    <property type="protein sequence ID" value="EKD20093.1"/>
    <property type="molecule type" value="Genomic_DNA"/>
</dbReference>
<dbReference type="AlphaFoldDB" id="K1XH52"/>
<dbReference type="RefSeq" id="XP_007289934.1">
    <property type="nucleotide sequence ID" value="XM_007289872.1"/>
</dbReference>
<feature type="domain" description="MARVEL" evidence="6">
    <location>
        <begin position="10"/>
        <end position="135"/>
    </location>
</feature>
<sequence length="160" mass="17578">MAFNYPILILPIRAIQALFSLIVLGVLAYAANHWGGSSPSSINFLIFTSVWTLLALIYLILAPARFPAYAHKYGILGAEFVTMVFWFAGFIALADHLSDIRCGSYAGRHWGPCRAGIAGDVFAAFEWVLFAVTTAIAALHAWNTRNDRSTKSDSAMEIYV</sequence>
<feature type="transmembrane region" description="Helical" evidence="5">
    <location>
        <begin position="42"/>
        <end position="61"/>
    </location>
</feature>
<dbReference type="eggNOG" id="ENOG502S522">
    <property type="taxonomic scope" value="Eukaryota"/>
</dbReference>
<gene>
    <name evidence="7" type="ORF">MBM_02045</name>
</gene>
<comment type="subcellular location">
    <subcellularLocation>
        <location evidence="1">Membrane</location>
        <topology evidence="1">Multi-pass membrane protein</topology>
    </subcellularLocation>
</comment>
<keyword evidence="4 5" id="KW-0472">Membrane</keyword>
<evidence type="ECO:0000256" key="3">
    <source>
        <dbReference type="ARBA" id="ARBA00022989"/>
    </source>
</evidence>
<dbReference type="PANTHER" id="PTHR37451">
    <property type="entry name" value="MARVEL DOMAIN"/>
    <property type="match status" value="1"/>
</dbReference>
<name>K1XH52_MARBU</name>